<name>A0A328U8L4_9FIRM</name>
<sequence>MRLYAPLIKSVRYKFLRIRLNTSYQTVLKCFDVFADDLIGDFDRIDICLYLLVKARFILWLLTPKHKFALFDLIYKQFIDAPNKKAEGEKHFDFNQDAGFIYSSFLQCYHIDLVGKDRKLHWWSFIALFSGLSDDTKIVQIMSIRSRPLPKPTKFNAEERRQLMKLKHLYRLELSEGERKQQFQKGLAKVAIALQGLAQR</sequence>
<keyword evidence="2" id="KW-1185">Reference proteome</keyword>
<dbReference type="InterPro" id="IPR009660">
    <property type="entry name" value="Phage_A500_Gp15"/>
</dbReference>
<dbReference type="EMBL" id="QLYR01000019">
    <property type="protein sequence ID" value="RAQ21893.1"/>
    <property type="molecule type" value="Genomic_DNA"/>
</dbReference>
<accession>A0A328U8L4</accession>
<dbReference type="RefSeq" id="WP_112333793.1">
    <property type="nucleotide sequence ID" value="NZ_JBKYJQ010000005.1"/>
</dbReference>
<proteinExistence type="predicted"/>
<evidence type="ECO:0000313" key="2">
    <source>
        <dbReference type="Proteomes" id="UP000249377"/>
    </source>
</evidence>
<protein>
    <recommendedName>
        <fullName evidence="3">Bacteriophage Gp15 protein</fullName>
    </recommendedName>
</protein>
<evidence type="ECO:0000313" key="1">
    <source>
        <dbReference type="EMBL" id="RAQ21893.1"/>
    </source>
</evidence>
<dbReference type="Proteomes" id="UP000249377">
    <property type="component" value="Unassembled WGS sequence"/>
</dbReference>
<reference evidence="1 2" key="1">
    <citation type="submission" date="2018-06" db="EMBL/GenBank/DDBJ databases">
        <title>Noncontiguous genome sequence of Ruminococcaceae bacterium ASD2818.</title>
        <authorList>
            <person name="Chaplin A.V."/>
            <person name="Sokolova S.R."/>
            <person name="Kochetkova T.O."/>
            <person name="Goltsov A.Y."/>
            <person name="Trofimov D.Y."/>
            <person name="Efimov B.A."/>
        </authorList>
    </citation>
    <scope>NUCLEOTIDE SEQUENCE [LARGE SCALE GENOMIC DNA]</scope>
    <source>
        <strain evidence="1 2">ASD2818</strain>
    </source>
</reference>
<organism evidence="1 2">
    <name type="scientific">Hydrogeniiclostridium mannosilyticum</name>
    <dbReference type="NCBI Taxonomy" id="2764322"/>
    <lineage>
        <taxon>Bacteria</taxon>
        <taxon>Bacillati</taxon>
        <taxon>Bacillota</taxon>
        <taxon>Clostridia</taxon>
        <taxon>Eubacteriales</taxon>
        <taxon>Acutalibacteraceae</taxon>
        <taxon>Hydrogeniiclostridium</taxon>
    </lineage>
</organism>
<dbReference type="AlphaFoldDB" id="A0A328U8L4"/>
<evidence type="ECO:0008006" key="3">
    <source>
        <dbReference type="Google" id="ProtNLM"/>
    </source>
</evidence>
<comment type="caution">
    <text evidence="1">The sequence shown here is derived from an EMBL/GenBank/DDBJ whole genome shotgun (WGS) entry which is preliminary data.</text>
</comment>
<gene>
    <name evidence="1" type="ORF">DPQ25_13975</name>
</gene>
<dbReference type="Pfam" id="PF06854">
    <property type="entry name" value="Phage_Gp15"/>
    <property type="match status" value="1"/>
</dbReference>